<comment type="caution">
    <text evidence="2">The sequence shown here is derived from an EMBL/GenBank/DDBJ whole genome shotgun (WGS) entry which is preliminary data.</text>
</comment>
<evidence type="ECO:0000313" key="2">
    <source>
        <dbReference type="EMBL" id="GLC31212.1"/>
    </source>
</evidence>
<sequence length="76" mass="8692">MDLYKVMKNITVVGGICSIIITALGVVIIISLLRSKRYVNKVVEETHLLKYLRVHVVGGVLVLIFQTIRYILEFFQ</sequence>
<evidence type="ECO:0000256" key="1">
    <source>
        <dbReference type="SAM" id="Phobius"/>
    </source>
</evidence>
<gene>
    <name evidence="2" type="ORF">bsdE14_26220</name>
</gene>
<accession>A0ABQ5N7K3</accession>
<keyword evidence="1" id="KW-0812">Transmembrane</keyword>
<name>A0ABQ5N7K3_9CLOT</name>
<dbReference type="RefSeq" id="WP_264850489.1">
    <property type="nucleotide sequence ID" value="NZ_BRXR01000001.1"/>
</dbReference>
<keyword evidence="1" id="KW-1133">Transmembrane helix</keyword>
<protein>
    <submittedName>
        <fullName evidence="2">Uncharacterized protein</fullName>
    </submittedName>
</protein>
<proteinExistence type="predicted"/>
<feature type="transmembrane region" description="Helical" evidence="1">
    <location>
        <begin position="54"/>
        <end position="72"/>
    </location>
</feature>
<keyword evidence="3" id="KW-1185">Reference proteome</keyword>
<reference evidence="2 3" key="1">
    <citation type="journal article" date="2024" name="Int. J. Syst. Evol. Microbiol.">
        <title>Clostridium omnivorum sp. nov., isolated from anoxic soil under the treatment of reductive soil disinfestation.</title>
        <authorList>
            <person name="Ueki A."/>
            <person name="Tonouchi A."/>
            <person name="Kaku N."/>
            <person name="Honma S."/>
            <person name="Ueki K."/>
        </authorList>
    </citation>
    <scope>NUCLEOTIDE SEQUENCE [LARGE SCALE GENOMIC DNA]</scope>
    <source>
        <strain evidence="2 3">E14</strain>
    </source>
</reference>
<evidence type="ECO:0000313" key="3">
    <source>
        <dbReference type="Proteomes" id="UP001208567"/>
    </source>
</evidence>
<dbReference type="EMBL" id="BRXR01000001">
    <property type="protein sequence ID" value="GLC31212.1"/>
    <property type="molecule type" value="Genomic_DNA"/>
</dbReference>
<feature type="transmembrane region" description="Helical" evidence="1">
    <location>
        <begin position="12"/>
        <end position="33"/>
    </location>
</feature>
<organism evidence="2 3">
    <name type="scientific">Clostridium omnivorum</name>
    <dbReference type="NCBI Taxonomy" id="1604902"/>
    <lineage>
        <taxon>Bacteria</taxon>
        <taxon>Bacillati</taxon>
        <taxon>Bacillota</taxon>
        <taxon>Clostridia</taxon>
        <taxon>Eubacteriales</taxon>
        <taxon>Clostridiaceae</taxon>
        <taxon>Clostridium</taxon>
    </lineage>
</organism>
<keyword evidence="1" id="KW-0472">Membrane</keyword>
<dbReference type="Proteomes" id="UP001208567">
    <property type="component" value="Unassembled WGS sequence"/>
</dbReference>